<reference evidence="2" key="1">
    <citation type="journal article" date="2014" name="Front. Microbiol.">
        <title>High frequency of phylogenetically diverse reductive dehalogenase-homologous genes in deep subseafloor sedimentary metagenomes.</title>
        <authorList>
            <person name="Kawai M."/>
            <person name="Futagami T."/>
            <person name="Toyoda A."/>
            <person name="Takaki Y."/>
            <person name="Nishi S."/>
            <person name="Hori S."/>
            <person name="Arai W."/>
            <person name="Tsubouchi T."/>
            <person name="Morono Y."/>
            <person name="Uchiyama I."/>
            <person name="Ito T."/>
            <person name="Fujiyama A."/>
            <person name="Inagaki F."/>
            <person name="Takami H."/>
        </authorList>
    </citation>
    <scope>NUCLEOTIDE SEQUENCE</scope>
    <source>
        <strain evidence="2">Expedition CK06-06</strain>
    </source>
</reference>
<sequence>MIKKPTPLETKVNEGFEPTQASRGSLTIHTCICQKCGYEWIPRKKRPVACPQCSCRNWEKTEEQRKIEGNLVKCKRCGYEWLPRGYEWLPHREKPEICPRCKSRYWSVDRVIYPEVTCLRCGNKWIPRKERPGACPACHRDDWDKIYPKYTGEDYNLIVAKHPKPSPKSPPEETHSDNIELDRIHWEEGNQRK</sequence>
<feature type="compositionally biased region" description="Basic and acidic residues" evidence="1">
    <location>
        <begin position="170"/>
        <end position="193"/>
    </location>
</feature>
<accession>X1AVZ4</accession>
<evidence type="ECO:0008006" key="3">
    <source>
        <dbReference type="Google" id="ProtNLM"/>
    </source>
</evidence>
<organism evidence="2">
    <name type="scientific">marine sediment metagenome</name>
    <dbReference type="NCBI Taxonomy" id="412755"/>
    <lineage>
        <taxon>unclassified sequences</taxon>
        <taxon>metagenomes</taxon>
        <taxon>ecological metagenomes</taxon>
    </lineage>
</organism>
<protein>
    <recommendedName>
        <fullName evidence="3">Rubredoxin-like domain-containing protein</fullName>
    </recommendedName>
</protein>
<name>X1AVZ4_9ZZZZ</name>
<comment type="caution">
    <text evidence="2">The sequence shown here is derived from an EMBL/GenBank/DDBJ whole genome shotgun (WGS) entry which is preliminary data.</text>
</comment>
<dbReference type="EMBL" id="BART01015988">
    <property type="protein sequence ID" value="GAG76378.1"/>
    <property type="molecule type" value="Genomic_DNA"/>
</dbReference>
<evidence type="ECO:0000313" key="2">
    <source>
        <dbReference type="EMBL" id="GAG76378.1"/>
    </source>
</evidence>
<gene>
    <name evidence="2" type="ORF">S01H4_30893</name>
</gene>
<dbReference type="AlphaFoldDB" id="X1AVZ4"/>
<feature type="region of interest" description="Disordered" evidence="1">
    <location>
        <begin position="160"/>
        <end position="193"/>
    </location>
</feature>
<proteinExistence type="predicted"/>
<evidence type="ECO:0000256" key="1">
    <source>
        <dbReference type="SAM" id="MobiDB-lite"/>
    </source>
</evidence>